<dbReference type="InterPro" id="IPR036420">
    <property type="entry name" value="BRCT_dom_sf"/>
</dbReference>
<dbReference type="CDD" id="cd00027">
    <property type="entry name" value="BRCT"/>
    <property type="match status" value="1"/>
</dbReference>
<evidence type="ECO:0000313" key="3">
    <source>
        <dbReference type="Proteomes" id="UP001150238"/>
    </source>
</evidence>
<evidence type="ECO:0000256" key="1">
    <source>
        <dbReference type="SAM" id="MobiDB-lite"/>
    </source>
</evidence>
<feature type="region of interest" description="Disordered" evidence="1">
    <location>
        <begin position="435"/>
        <end position="496"/>
    </location>
</feature>
<dbReference type="Gene3D" id="3.40.50.10190">
    <property type="entry name" value="BRCT domain"/>
    <property type="match status" value="1"/>
</dbReference>
<organism evidence="2 3">
    <name type="scientific">Lentinula lateritia</name>
    <dbReference type="NCBI Taxonomy" id="40482"/>
    <lineage>
        <taxon>Eukaryota</taxon>
        <taxon>Fungi</taxon>
        <taxon>Dikarya</taxon>
        <taxon>Basidiomycota</taxon>
        <taxon>Agaricomycotina</taxon>
        <taxon>Agaricomycetes</taxon>
        <taxon>Agaricomycetidae</taxon>
        <taxon>Agaricales</taxon>
        <taxon>Marasmiineae</taxon>
        <taxon>Omphalotaceae</taxon>
        <taxon>Lentinula</taxon>
    </lineage>
</organism>
<reference evidence="2" key="1">
    <citation type="submission" date="2022-08" db="EMBL/GenBank/DDBJ databases">
        <authorList>
            <consortium name="DOE Joint Genome Institute"/>
            <person name="Min B."/>
            <person name="Riley R."/>
            <person name="Sierra-Patev S."/>
            <person name="Naranjo-Ortiz M."/>
            <person name="Looney B."/>
            <person name="Konkel Z."/>
            <person name="Slot J.C."/>
            <person name="Sakamoto Y."/>
            <person name="Steenwyk J.L."/>
            <person name="Rokas A."/>
            <person name="Carro J."/>
            <person name="Camarero S."/>
            <person name="Ferreira P."/>
            <person name="Molpeceres G."/>
            <person name="Ruiz-Duenas F.J."/>
            <person name="Serrano A."/>
            <person name="Henrissat B."/>
            <person name="Drula E."/>
            <person name="Hughes K.W."/>
            <person name="Mata J.L."/>
            <person name="Ishikawa N.K."/>
            <person name="Vargas-Isla R."/>
            <person name="Ushijima S."/>
            <person name="Smith C.A."/>
            <person name="Ahrendt S."/>
            <person name="Andreopoulos W."/>
            <person name="He G."/>
            <person name="Labutti K."/>
            <person name="Lipzen A."/>
            <person name="Ng V."/>
            <person name="Sandor L."/>
            <person name="Barry K."/>
            <person name="Martinez A.T."/>
            <person name="Xiao Y."/>
            <person name="Gibbons J.G."/>
            <person name="Terashima K."/>
            <person name="Hibbett D.S."/>
            <person name="Grigoriev I.V."/>
        </authorList>
    </citation>
    <scope>NUCLEOTIDE SEQUENCE</scope>
    <source>
        <strain evidence="2">Sp2 HRB7682 ss15</strain>
    </source>
</reference>
<dbReference type="Proteomes" id="UP001150238">
    <property type="component" value="Unassembled WGS sequence"/>
</dbReference>
<dbReference type="SUPFAM" id="SSF52113">
    <property type="entry name" value="BRCT domain"/>
    <property type="match status" value="1"/>
</dbReference>
<dbReference type="AlphaFoldDB" id="A0A9W9APM7"/>
<sequence length="650" mass="73330">MAPARDSIGLHRGIIEPSSSLPPSSNDDLSELFLDPMLGTPLAMYVEKDVQERDVIIGLITKHGGSVSHGYSGVPYILVDPLKPSGQNLYRQYASKKGKIILNFRWVHECIKARQLQTFQTNWAGCKVTGKEAALLTPSDILSQPPATVRNPDSPRRRDRQTVQIEEARQIAPPPPPPAPISSQILHPSLHVDSLVHAQNHFPYSIYTASPAQSLHPQRPLQTPPPQTWQAPGIAPHQTHAATPSQLLDRPPYRENAWGEYNQHPHAETVNPAAYDYRYREPSPWASTAYYDTPAVPYDQTYDQNDYAQDPRSDPPEPTTEEIEYPEKTRGRKRIRASAIPATPASALVVNRNPPARSPTPPTRTVKSTYGGNLFTADDVFYLKKYIDYCQDQGLVLSLREICERIAVKAPHHTFYSWRRYCNKHQIRLGGYAMNADRSQTPPAQRETAGGEELTTRAGPGPGTIAAAQRRLQAEASSSLPRSRSPTPPRALFRSTTGKGVAFTDEDVTFLMRFMEYRKSEGSLDMVAFWKDVATKAPHHSRASWMKFWRRHKHELQHSQNDDPLPVPPDKKLRYSRSDDVLLAKHFCNKPDGTSDKIFQTFARVHPHHPWKGWQEHHRIHKAKIDHFIERLKNGENIDEDETAGIDSAV</sequence>
<accession>A0A9W9APM7</accession>
<reference evidence="2" key="2">
    <citation type="journal article" date="2023" name="Proc. Natl. Acad. Sci. U.S.A.">
        <title>A global phylogenomic analysis of the shiitake genus Lentinula.</title>
        <authorList>
            <person name="Sierra-Patev S."/>
            <person name="Min B."/>
            <person name="Naranjo-Ortiz M."/>
            <person name="Looney B."/>
            <person name="Konkel Z."/>
            <person name="Slot J.C."/>
            <person name="Sakamoto Y."/>
            <person name="Steenwyk J.L."/>
            <person name="Rokas A."/>
            <person name="Carro J."/>
            <person name="Camarero S."/>
            <person name="Ferreira P."/>
            <person name="Molpeceres G."/>
            <person name="Ruiz-Duenas F.J."/>
            <person name="Serrano A."/>
            <person name="Henrissat B."/>
            <person name="Drula E."/>
            <person name="Hughes K.W."/>
            <person name="Mata J.L."/>
            <person name="Ishikawa N.K."/>
            <person name="Vargas-Isla R."/>
            <person name="Ushijima S."/>
            <person name="Smith C.A."/>
            <person name="Donoghue J."/>
            <person name="Ahrendt S."/>
            <person name="Andreopoulos W."/>
            <person name="He G."/>
            <person name="LaButti K."/>
            <person name="Lipzen A."/>
            <person name="Ng V."/>
            <person name="Riley R."/>
            <person name="Sandor L."/>
            <person name="Barry K."/>
            <person name="Martinez A.T."/>
            <person name="Xiao Y."/>
            <person name="Gibbons J.G."/>
            <person name="Terashima K."/>
            <person name="Grigoriev I.V."/>
            <person name="Hibbett D."/>
        </authorList>
    </citation>
    <scope>NUCLEOTIDE SEQUENCE</scope>
    <source>
        <strain evidence="2">Sp2 HRB7682 ss15</strain>
    </source>
</reference>
<comment type="caution">
    <text evidence="2">The sequence shown here is derived from an EMBL/GenBank/DDBJ whole genome shotgun (WGS) entry which is preliminary data.</text>
</comment>
<feature type="region of interest" description="Disordered" evidence="1">
    <location>
        <begin position="140"/>
        <end position="161"/>
    </location>
</feature>
<evidence type="ECO:0000313" key="2">
    <source>
        <dbReference type="EMBL" id="KAJ4487347.1"/>
    </source>
</evidence>
<dbReference type="Gene3D" id="1.10.10.60">
    <property type="entry name" value="Homeodomain-like"/>
    <property type="match status" value="1"/>
</dbReference>
<name>A0A9W9APM7_9AGAR</name>
<protein>
    <recommendedName>
        <fullName evidence="4">BRCT domain-containing protein</fullName>
    </recommendedName>
</protein>
<proteinExistence type="predicted"/>
<evidence type="ECO:0008006" key="4">
    <source>
        <dbReference type="Google" id="ProtNLM"/>
    </source>
</evidence>
<gene>
    <name evidence="2" type="ORF">C8J55DRAFT_507672</name>
</gene>
<feature type="region of interest" description="Disordered" evidence="1">
    <location>
        <begin position="296"/>
        <end position="333"/>
    </location>
</feature>
<dbReference type="EMBL" id="JANVFS010000009">
    <property type="protein sequence ID" value="KAJ4487347.1"/>
    <property type="molecule type" value="Genomic_DNA"/>
</dbReference>